<dbReference type="EMBL" id="CM042013">
    <property type="protein sequence ID" value="KAI3740821.1"/>
    <property type="molecule type" value="Genomic_DNA"/>
</dbReference>
<accession>A0ACB9D2T9</accession>
<dbReference type="Proteomes" id="UP001055811">
    <property type="component" value="Linkage Group LG05"/>
</dbReference>
<name>A0ACB9D2T9_CICIN</name>
<evidence type="ECO:0000313" key="2">
    <source>
        <dbReference type="Proteomes" id="UP001055811"/>
    </source>
</evidence>
<organism evidence="1 2">
    <name type="scientific">Cichorium intybus</name>
    <name type="common">Chicory</name>
    <dbReference type="NCBI Taxonomy" id="13427"/>
    <lineage>
        <taxon>Eukaryota</taxon>
        <taxon>Viridiplantae</taxon>
        <taxon>Streptophyta</taxon>
        <taxon>Embryophyta</taxon>
        <taxon>Tracheophyta</taxon>
        <taxon>Spermatophyta</taxon>
        <taxon>Magnoliopsida</taxon>
        <taxon>eudicotyledons</taxon>
        <taxon>Gunneridae</taxon>
        <taxon>Pentapetalae</taxon>
        <taxon>asterids</taxon>
        <taxon>campanulids</taxon>
        <taxon>Asterales</taxon>
        <taxon>Asteraceae</taxon>
        <taxon>Cichorioideae</taxon>
        <taxon>Cichorieae</taxon>
        <taxon>Cichoriinae</taxon>
        <taxon>Cichorium</taxon>
    </lineage>
</organism>
<reference evidence="1 2" key="2">
    <citation type="journal article" date="2022" name="Mol. Ecol. Resour.">
        <title>The genomes of chicory, endive, great burdock and yacon provide insights into Asteraceae paleo-polyploidization history and plant inulin production.</title>
        <authorList>
            <person name="Fan W."/>
            <person name="Wang S."/>
            <person name="Wang H."/>
            <person name="Wang A."/>
            <person name="Jiang F."/>
            <person name="Liu H."/>
            <person name="Zhao H."/>
            <person name="Xu D."/>
            <person name="Zhang Y."/>
        </authorList>
    </citation>
    <scope>NUCLEOTIDE SEQUENCE [LARGE SCALE GENOMIC DNA]</scope>
    <source>
        <strain evidence="2">cv. Punajuju</strain>
        <tissue evidence="1">Leaves</tissue>
    </source>
</reference>
<sequence length="170" mass="19300">MAESPHHYNLRIHTLIVSISLIIFFPILPLTTCNSVHDLLRSRGLPAGIFPQNVKSYDLDQNDHLQVYLEEPCEAKFETRVFFESVVRANLSYGGLIGLEGLSQEELFLWLPVKGIKVIDPSSGLILFDIGLAFKQLSLSLFEEPPICFPKVVQLENYGRKELGFQNLQR</sequence>
<proteinExistence type="predicted"/>
<keyword evidence="2" id="KW-1185">Reference proteome</keyword>
<evidence type="ECO:0000313" key="1">
    <source>
        <dbReference type="EMBL" id="KAI3740821.1"/>
    </source>
</evidence>
<reference evidence="2" key="1">
    <citation type="journal article" date="2022" name="Mol. Ecol. Resour.">
        <title>The genomes of chicory, endive, great burdock and yacon provide insights into Asteraceae palaeo-polyploidization history and plant inulin production.</title>
        <authorList>
            <person name="Fan W."/>
            <person name="Wang S."/>
            <person name="Wang H."/>
            <person name="Wang A."/>
            <person name="Jiang F."/>
            <person name="Liu H."/>
            <person name="Zhao H."/>
            <person name="Xu D."/>
            <person name="Zhang Y."/>
        </authorList>
    </citation>
    <scope>NUCLEOTIDE SEQUENCE [LARGE SCALE GENOMIC DNA]</scope>
    <source>
        <strain evidence="2">cv. Punajuju</strain>
    </source>
</reference>
<comment type="caution">
    <text evidence="1">The sequence shown here is derived from an EMBL/GenBank/DDBJ whole genome shotgun (WGS) entry which is preliminary data.</text>
</comment>
<gene>
    <name evidence="1" type="ORF">L2E82_31295</name>
</gene>
<protein>
    <submittedName>
        <fullName evidence="1">Uncharacterized protein</fullName>
    </submittedName>
</protein>